<comment type="caution">
    <text evidence="2">The sequence shown here is derived from an EMBL/GenBank/DDBJ whole genome shotgun (WGS) entry which is preliminary data.</text>
</comment>
<gene>
    <name evidence="2" type="ORF">BS47DRAFT_1343692</name>
</gene>
<protein>
    <submittedName>
        <fullName evidence="2">Uncharacterized protein</fullName>
    </submittedName>
</protein>
<dbReference type="AlphaFoldDB" id="A0A9P6DWL0"/>
<evidence type="ECO:0000256" key="1">
    <source>
        <dbReference type="SAM" id="MobiDB-lite"/>
    </source>
</evidence>
<evidence type="ECO:0000313" key="3">
    <source>
        <dbReference type="Proteomes" id="UP000886523"/>
    </source>
</evidence>
<organism evidence="2 3">
    <name type="scientific">Hydnum rufescens UP504</name>
    <dbReference type="NCBI Taxonomy" id="1448309"/>
    <lineage>
        <taxon>Eukaryota</taxon>
        <taxon>Fungi</taxon>
        <taxon>Dikarya</taxon>
        <taxon>Basidiomycota</taxon>
        <taxon>Agaricomycotina</taxon>
        <taxon>Agaricomycetes</taxon>
        <taxon>Cantharellales</taxon>
        <taxon>Hydnaceae</taxon>
        <taxon>Hydnum</taxon>
    </lineage>
</organism>
<name>A0A9P6DWL0_9AGAM</name>
<sequence length="77" mass="8667">MCAPTLEYDRGRWCFSRNTSLDILGANPLDPLRRQRRAREQQMNANPTSGIELWGVGPSRQNESNASRYLAACDLLG</sequence>
<evidence type="ECO:0000313" key="2">
    <source>
        <dbReference type="EMBL" id="KAF9513864.1"/>
    </source>
</evidence>
<reference evidence="2" key="1">
    <citation type="journal article" date="2020" name="Nat. Commun.">
        <title>Large-scale genome sequencing of mycorrhizal fungi provides insights into the early evolution of symbiotic traits.</title>
        <authorList>
            <person name="Miyauchi S."/>
            <person name="Kiss E."/>
            <person name="Kuo A."/>
            <person name="Drula E."/>
            <person name="Kohler A."/>
            <person name="Sanchez-Garcia M."/>
            <person name="Morin E."/>
            <person name="Andreopoulos B."/>
            <person name="Barry K.W."/>
            <person name="Bonito G."/>
            <person name="Buee M."/>
            <person name="Carver A."/>
            <person name="Chen C."/>
            <person name="Cichocki N."/>
            <person name="Clum A."/>
            <person name="Culley D."/>
            <person name="Crous P.W."/>
            <person name="Fauchery L."/>
            <person name="Girlanda M."/>
            <person name="Hayes R.D."/>
            <person name="Keri Z."/>
            <person name="LaButti K."/>
            <person name="Lipzen A."/>
            <person name="Lombard V."/>
            <person name="Magnuson J."/>
            <person name="Maillard F."/>
            <person name="Murat C."/>
            <person name="Nolan M."/>
            <person name="Ohm R.A."/>
            <person name="Pangilinan J."/>
            <person name="Pereira M.F."/>
            <person name="Perotto S."/>
            <person name="Peter M."/>
            <person name="Pfister S."/>
            <person name="Riley R."/>
            <person name="Sitrit Y."/>
            <person name="Stielow J.B."/>
            <person name="Szollosi G."/>
            <person name="Zifcakova L."/>
            <person name="Stursova M."/>
            <person name="Spatafora J.W."/>
            <person name="Tedersoo L."/>
            <person name="Vaario L.M."/>
            <person name="Yamada A."/>
            <person name="Yan M."/>
            <person name="Wang P."/>
            <person name="Xu J."/>
            <person name="Bruns T."/>
            <person name="Baldrian P."/>
            <person name="Vilgalys R."/>
            <person name="Dunand C."/>
            <person name="Henrissat B."/>
            <person name="Grigoriev I.V."/>
            <person name="Hibbett D."/>
            <person name="Nagy L.G."/>
            <person name="Martin F.M."/>
        </authorList>
    </citation>
    <scope>NUCLEOTIDE SEQUENCE</scope>
    <source>
        <strain evidence="2">UP504</strain>
    </source>
</reference>
<feature type="region of interest" description="Disordered" evidence="1">
    <location>
        <begin position="38"/>
        <end position="62"/>
    </location>
</feature>
<dbReference type="EMBL" id="MU128967">
    <property type="protein sequence ID" value="KAF9513864.1"/>
    <property type="molecule type" value="Genomic_DNA"/>
</dbReference>
<dbReference type="Proteomes" id="UP000886523">
    <property type="component" value="Unassembled WGS sequence"/>
</dbReference>
<proteinExistence type="predicted"/>
<keyword evidence="3" id="KW-1185">Reference proteome</keyword>
<accession>A0A9P6DWL0</accession>